<proteinExistence type="predicted"/>
<evidence type="ECO:0000256" key="1">
    <source>
        <dbReference type="SAM" id="SignalP"/>
    </source>
</evidence>
<feature type="signal peptide" evidence="1">
    <location>
        <begin position="1"/>
        <end position="23"/>
    </location>
</feature>
<evidence type="ECO:0008006" key="4">
    <source>
        <dbReference type="Google" id="ProtNLM"/>
    </source>
</evidence>
<comment type="caution">
    <text evidence="2">The sequence shown here is derived from an EMBL/GenBank/DDBJ whole genome shotgun (WGS) entry which is preliminary data.</text>
</comment>
<dbReference type="Proteomes" id="UP000632339">
    <property type="component" value="Unassembled WGS sequence"/>
</dbReference>
<protein>
    <recommendedName>
        <fullName evidence="4">Outer membrane protein beta-barrel domain-containing protein</fullName>
    </recommendedName>
</protein>
<accession>A0ABQ2IIK7</accession>
<dbReference type="EMBL" id="BMLI01000003">
    <property type="protein sequence ID" value="GGN07829.1"/>
    <property type="molecule type" value="Genomic_DNA"/>
</dbReference>
<evidence type="ECO:0000313" key="3">
    <source>
        <dbReference type="Proteomes" id="UP000632339"/>
    </source>
</evidence>
<organism evidence="2 3">
    <name type="scientific">Dyadobacter beijingensis</name>
    <dbReference type="NCBI Taxonomy" id="365489"/>
    <lineage>
        <taxon>Bacteria</taxon>
        <taxon>Pseudomonadati</taxon>
        <taxon>Bacteroidota</taxon>
        <taxon>Cytophagia</taxon>
        <taxon>Cytophagales</taxon>
        <taxon>Spirosomataceae</taxon>
        <taxon>Dyadobacter</taxon>
    </lineage>
</organism>
<sequence length="192" mass="21272">MKFSLLKIAFMLALICMPAGVRAQDKGKSELSFGAGMMASENAASDAGTLWISAIFNQPKDVRIVSAAWSVAYKYHVSERLAIGGTTVYNPVSDRWIPDMFGSDRWKRRSLTTAGEATLYWVKSRDFQFYGTAGVGFFVKRSSFYDTQFETDLGGTFQVSPVGLRIGNKVGVFMELGFGYRGVFNGGLSWRF</sequence>
<keyword evidence="1" id="KW-0732">Signal</keyword>
<name>A0ABQ2IIK7_9BACT</name>
<evidence type="ECO:0000313" key="2">
    <source>
        <dbReference type="EMBL" id="GGN07829.1"/>
    </source>
</evidence>
<dbReference type="RefSeq" id="WP_019944618.1">
    <property type="nucleotide sequence ID" value="NZ_BMLI01000003.1"/>
</dbReference>
<keyword evidence="3" id="KW-1185">Reference proteome</keyword>
<feature type="chain" id="PRO_5047438339" description="Outer membrane protein beta-barrel domain-containing protein" evidence="1">
    <location>
        <begin position="24"/>
        <end position="192"/>
    </location>
</feature>
<reference evidence="3" key="1">
    <citation type="journal article" date="2019" name="Int. J. Syst. Evol. Microbiol.">
        <title>The Global Catalogue of Microorganisms (GCM) 10K type strain sequencing project: providing services to taxonomists for standard genome sequencing and annotation.</title>
        <authorList>
            <consortium name="The Broad Institute Genomics Platform"/>
            <consortium name="The Broad Institute Genome Sequencing Center for Infectious Disease"/>
            <person name="Wu L."/>
            <person name="Ma J."/>
        </authorList>
    </citation>
    <scope>NUCLEOTIDE SEQUENCE [LARGE SCALE GENOMIC DNA]</scope>
    <source>
        <strain evidence="3">CGMCC 1.6375</strain>
    </source>
</reference>
<gene>
    <name evidence="2" type="ORF">GCM10010967_49330</name>
</gene>